<dbReference type="AlphaFoldDB" id="A0A0D7APQ7"/>
<protein>
    <submittedName>
        <fullName evidence="1">Uncharacterized protein</fullName>
    </submittedName>
</protein>
<evidence type="ECO:0000313" key="1">
    <source>
        <dbReference type="EMBL" id="KIY53845.1"/>
    </source>
</evidence>
<dbReference type="Proteomes" id="UP000054144">
    <property type="component" value="Unassembled WGS sequence"/>
</dbReference>
<dbReference type="OrthoDB" id="3249359at2759"/>
<sequence length="205" mass="22960">MPTIYVLAIQCFKDMFPSEWRPSDIPDDQLVLALRLARQYNIQSALKPIYYALSQFDFHTEDLAGGTDEIGALSPAIASLPKEDLDILSSLHTSLIQYFTPILFTVSGAAHMACTDVFADTWMDLVIHPALVDSGVAKPLETLERIKKIDWSNARKLKKSEADHAVVGLCDSCVASMIEEWSEEQKKIWTAMDQWLPINEMTVVA</sequence>
<dbReference type="EMBL" id="KN881583">
    <property type="protein sequence ID" value="KIY53845.1"/>
    <property type="molecule type" value="Genomic_DNA"/>
</dbReference>
<keyword evidence="2" id="KW-1185">Reference proteome</keyword>
<organism evidence="1 2">
    <name type="scientific">Fistulina hepatica ATCC 64428</name>
    <dbReference type="NCBI Taxonomy" id="1128425"/>
    <lineage>
        <taxon>Eukaryota</taxon>
        <taxon>Fungi</taxon>
        <taxon>Dikarya</taxon>
        <taxon>Basidiomycota</taxon>
        <taxon>Agaricomycotina</taxon>
        <taxon>Agaricomycetes</taxon>
        <taxon>Agaricomycetidae</taxon>
        <taxon>Agaricales</taxon>
        <taxon>Fistulinaceae</taxon>
        <taxon>Fistulina</taxon>
    </lineage>
</organism>
<proteinExistence type="predicted"/>
<name>A0A0D7APQ7_9AGAR</name>
<accession>A0A0D7APQ7</accession>
<reference evidence="1 2" key="1">
    <citation type="journal article" date="2015" name="Fungal Genet. Biol.">
        <title>Evolution of novel wood decay mechanisms in Agaricales revealed by the genome sequences of Fistulina hepatica and Cylindrobasidium torrendii.</title>
        <authorList>
            <person name="Floudas D."/>
            <person name="Held B.W."/>
            <person name="Riley R."/>
            <person name="Nagy L.G."/>
            <person name="Koehler G."/>
            <person name="Ransdell A.S."/>
            <person name="Younus H."/>
            <person name="Chow J."/>
            <person name="Chiniquy J."/>
            <person name="Lipzen A."/>
            <person name="Tritt A."/>
            <person name="Sun H."/>
            <person name="Haridas S."/>
            <person name="LaButti K."/>
            <person name="Ohm R.A."/>
            <person name="Kues U."/>
            <person name="Blanchette R.A."/>
            <person name="Grigoriev I.V."/>
            <person name="Minto R.E."/>
            <person name="Hibbett D.S."/>
        </authorList>
    </citation>
    <scope>NUCLEOTIDE SEQUENCE [LARGE SCALE GENOMIC DNA]</scope>
    <source>
        <strain evidence="1 2">ATCC 64428</strain>
    </source>
</reference>
<gene>
    <name evidence="1" type="ORF">FISHEDRAFT_54840</name>
</gene>
<evidence type="ECO:0000313" key="2">
    <source>
        <dbReference type="Proteomes" id="UP000054144"/>
    </source>
</evidence>